<dbReference type="EMBL" id="MN739900">
    <property type="protein sequence ID" value="QHT76694.1"/>
    <property type="molecule type" value="Genomic_DNA"/>
</dbReference>
<evidence type="ECO:0008006" key="2">
    <source>
        <dbReference type="Google" id="ProtNLM"/>
    </source>
</evidence>
<sequence>MDTIHKLISESNNEYNNRIKYIEKLLANNITLKEAIRMSKVWYCIKYKNCYYNKELYKYIINYDK</sequence>
<dbReference type="AlphaFoldDB" id="A0A6C0H861"/>
<reference evidence="1" key="1">
    <citation type="journal article" date="2020" name="Nature">
        <title>Giant virus diversity and host interactions through global metagenomics.</title>
        <authorList>
            <person name="Schulz F."/>
            <person name="Roux S."/>
            <person name="Paez-Espino D."/>
            <person name="Jungbluth S."/>
            <person name="Walsh D.A."/>
            <person name="Denef V.J."/>
            <person name="McMahon K.D."/>
            <person name="Konstantinidis K.T."/>
            <person name="Eloe-Fadrosh E.A."/>
            <person name="Kyrpides N.C."/>
            <person name="Woyke T."/>
        </authorList>
    </citation>
    <scope>NUCLEOTIDE SEQUENCE</scope>
    <source>
        <strain evidence="1">GVMAG-M-3300023179-82</strain>
    </source>
</reference>
<protein>
    <recommendedName>
        <fullName evidence="2">XRN2-binding (XTBD) domain-containing protein</fullName>
    </recommendedName>
</protein>
<evidence type="ECO:0000313" key="1">
    <source>
        <dbReference type="EMBL" id="QHT76694.1"/>
    </source>
</evidence>
<proteinExistence type="predicted"/>
<accession>A0A6C0H861</accession>
<name>A0A6C0H861_9ZZZZ</name>
<organism evidence="1">
    <name type="scientific">viral metagenome</name>
    <dbReference type="NCBI Taxonomy" id="1070528"/>
    <lineage>
        <taxon>unclassified sequences</taxon>
        <taxon>metagenomes</taxon>
        <taxon>organismal metagenomes</taxon>
    </lineage>
</organism>